<dbReference type="PANTHER" id="PTHR34219">
    <property type="entry name" value="IRON-REGULATED INNER MEMBRANE PROTEIN-RELATED"/>
    <property type="match status" value="1"/>
</dbReference>
<dbReference type="InterPro" id="IPR025711">
    <property type="entry name" value="PepSY"/>
</dbReference>
<sequence>MQPIRLRKLVFTLHRYVGLAVGLILVVIGLTGSLLVFEPELDRALIHAQFGNIVPQSQQVSIPSVVDKIKSAKPDWAVRGIDTPITPDDAMRVTIESPNKPDLEVLVNPYTGQIIGERIRDRTLTGFLLMFHYTLAAGDAGIAIAGIAALLLFILSLTGICLWSGWRKLISGFKIKWNGHIKRVNFDIHKVIGIVAAIFLALTGITGFGWNFYPQVDPLIYAATFTPQPIEATSKFIPNTPTVTLTQVLQRADAALPGTKTTYVNLPATSDGVFQINKQFPEERDLFRSRVYIDRYTGEVVQVRDSRHLRLGDQVVDAFTPLHFGTFGGLPTRIIYVFVGLAPTILLATGFVMWRCRKPRYKTKACK</sequence>
<geneLocation type="plasmid" evidence="3">
    <name>plasmid1</name>
</geneLocation>
<keyword evidence="1" id="KW-1133">Transmembrane helix</keyword>
<organism evidence="3 4">
    <name type="scientific">Leptolyngbya boryana NIES-2135</name>
    <dbReference type="NCBI Taxonomy" id="1973484"/>
    <lineage>
        <taxon>Bacteria</taxon>
        <taxon>Bacillati</taxon>
        <taxon>Cyanobacteriota</taxon>
        <taxon>Cyanophyceae</taxon>
        <taxon>Leptolyngbyales</taxon>
        <taxon>Leptolyngbyaceae</taxon>
        <taxon>Leptolyngbya group</taxon>
        <taxon>Leptolyngbya</taxon>
    </lineage>
</organism>
<evidence type="ECO:0000313" key="3">
    <source>
        <dbReference type="EMBL" id="BAY59396.1"/>
    </source>
</evidence>
<dbReference type="Pfam" id="PF03929">
    <property type="entry name" value="PepSY_TM"/>
    <property type="match status" value="1"/>
</dbReference>
<keyword evidence="4" id="KW-1185">Reference proteome</keyword>
<gene>
    <name evidence="3" type="ORF">NIES2135_62730</name>
</gene>
<evidence type="ECO:0000256" key="1">
    <source>
        <dbReference type="SAM" id="Phobius"/>
    </source>
</evidence>
<feature type="transmembrane region" description="Helical" evidence="1">
    <location>
        <begin position="140"/>
        <end position="166"/>
    </location>
</feature>
<evidence type="ECO:0000259" key="2">
    <source>
        <dbReference type="Pfam" id="PF03413"/>
    </source>
</evidence>
<accession>A0A1Z4JRR8</accession>
<keyword evidence="1" id="KW-0812">Transmembrane</keyword>
<reference evidence="3 4" key="1">
    <citation type="submission" date="2017-06" db="EMBL/GenBank/DDBJ databases">
        <title>Genome sequencing of cyanobaciteial culture collection at National Institute for Environmental Studies (NIES).</title>
        <authorList>
            <person name="Hirose Y."/>
            <person name="Shimura Y."/>
            <person name="Fujisawa T."/>
            <person name="Nakamura Y."/>
            <person name="Kawachi M."/>
        </authorList>
    </citation>
    <scope>NUCLEOTIDE SEQUENCE [LARGE SCALE GENOMIC DNA]</scope>
    <source>
        <strain evidence="3 4">NIES-2135</strain>
        <plasmid evidence="4">Plasmid Plasmid1 dna</plasmid>
    </source>
</reference>
<feature type="transmembrane region" description="Helical" evidence="1">
    <location>
        <begin position="191"/>
        <end position="213"/>
    </location>
</feature>
<dbReference type="InterPro" id="IPR005625">
    <property type="entry name" value="PepSY-ass_TM"/>
</dbReference>
<dbReference type="Pfam" id="PF03413">
    <property type="entry name" value="PepSY"/>
    <property type="match status" value="1"/>
</dbReference>
<evidence type="ECO:0000313" key="4">
    <source>
        <dbReference type="Proteomes" id="UP000217895"/>
    </source>
</evidence>
<keyword evidence="1" id="KW-0472">Membrane</keyword>
<dbReference type="EMBL" id="AP018204">
    <property type="protein sequence ID" value="BAY59396.1"/>
    <property type="molecule type" value="Genomic_DNA"/>
</dbReference>
<dbReference type="AlphaFoldDB" id="A0A1Z4JRR8"/>
<name>A0A1Z4JRR8_LEPBY</name>
<protein>
    <submittedName>
        <fullName evidence="3">Peptidase</fullName>
    </submittedName>
</protein>
<keyword evidence="3" id="KW-0614">Plasmid</keyword>
<feature type="transmembrane region" description="Helical" evidence="1">
    <location>
        <begin position="334"/>
        <end position="354"/>
    </location>
</feature>
<feature type="domain" description="PepSY" evidence="2">
    <location>
        <begin position="243"/>
        <end position="301"/>
    </location>
</feature>
<dbReference type="Proteomes" id="UP000217895">
    <property type="component" value="Plasmid Plasmid1 dna"/>
</dbReference>
<proteinExistence type="predicted"/>
<feature type="transmembrane region" description="Helical" evidence="1">
    <location>
        <begin position="16"/>
        <end position="37"/>
    </location>
</feature>
<dbReference type="PANTHER" id="PTHR34219:SF3">
    <property type="entry name" value="BLL7967 PROTEIN"/>
    <property type="match status" value="1"/>
</dbReference>